<dbReference type="EMBL" id="PVWQ01000011">
    <property type="protein sequence ID" value="RDW68923.1"/>
    <property type="molecule type" value="Genomic_DNA"/>
</dbReference>
<keyword evidence="4" id="KW-0804">Transcription</keyword>
<dbReference type="SUPFAM" id="SSF57701">
    <property type="entry name" value="Zn2/Cys6 DNA-binding domain"/>
    <property type="match status" value="1"/>
</dbReference>
<dbReference type="CDD" id="cd00067">
    <property type="entry name" value="GAL4"/>
    <property type="match status" value="1"/>
</dbReference>
<evidence type="ECO:0000256" key="5">
    <source>
        <dbReference type="ARBA" id="ARBA00023242"/>
    </source>
</evidence>
<sequence length="436" mass="45907">MQLGVFRPFRQVCKAAAAAAEEVAVMADYTQLPPRTSAGKRSACDRCRTQKLGCMRVPGHPGDACLRCVRSQAECVTSSSRRPGRPVRAAAASSPAALPSPDVEADVDVDVDNFPIAALDIPYNIPYDLPYDSSLVFLPDYLPDGLAYSGDRSPTPILDHHSPLLDHRSTPSTPSPPHKHHQRFLRLHQTLSHELALVQSTQCDLAEVFRVTCVHPDIPPRSGLKTAPEPHTDTTHRASTSTSASLSSPKSNPLATVTTHAAEFLSLLHTLHPLDTTAATTTTTPTTPDLLTALSCYILLVSIYDALLAQFLAAAATHAAAPDTAAPVLALGGLPVPLAPTLPANLLISLLNSQLQPIETCLGLPEVLRVCEGGRSPPGVGPGHNAGLFGRPGGQALCMALVQVEGERAGGHIGVGSGVMGVVAALREKRRRALGL</sequence>
<keyword evidence="3" id="KW-0238">DNA-binding</keyword>
<dbReference type="GO" id="GO:0000981">
    <property type="term" value="F:DNA-binding transcription factor activity, RNA polymerase II-specific"/>
    <property type="evidence" value="ECO:0007669"/>
    <property type="project" value="InterPro"/>
</dbReference>
<evidence type="ECO:0000259" key="7">
    <source>
        <dbReference type="PROSITE" id="PS50048"/>
    </source>
</evidence>
<evidence type="ECO:0000313" key="9">
    <source>
        <dbReference type="Proteomes" id="UP000256690"/>
    </source>
</evidence>
<evidence type="ECO:0000256" key="1">
    <source>
        <dbReference type="ARBA" id="ARBA00022723"/>
    </source>
</evidence>
<dbReference type="STRING" id="1810919.A0A3D8R4D7"/>
<dbReference type="PROSITE" id="PS00463">
    <property type="entry name" value="ZN2_CY6_FUNGAL_1"/>
    <property type="match status" value="1"/>
</dbReference>
<evidence type="ECO:0000256" key="4">
    <source>
        <dbReference type="ARBA" id="ARBA00023163"/>
    </source>
</evidence>
<dbReference type="GO" id="GO:0003677">
    <property type="term" value="F:DNA binding"/>
    <property type="evidence" value="ECO:0007669"/>
    <property type="project" value="UniProtKB-KW"/>
</dbReference>
<dbReference type="InterPro" id="IPR001138">
    <property type="entry name" value="Zn2Cys6_DnaBD"/>
</dbReference>
<dbReference type="InterPro" id="IPR050797">
    <property type="entry name" value="Carb_Metab_Trans_Reg"/>
</dbReference>
<keyword evidence="2" id="KW-0805">Transcription regulation</keyword>
<dbReference type="Proteomes" id="UP000256690">
    <property type="component" value="Unassembled WGS sequence"/>
</dbReference>
<name>A0A3D8R4D7_9EURO</name>
<feature type="compositionally biased region" description="Low complexity" evidence="6">
    <location>
        <begin position="237"/>
        <end position="251"/>
    </location>
</feature>
<evidence type="ECO:0000256" key="6">
    <source>
        <dbReference type="SAM" id="MobiDB-lite"/>
    </source>
</evidence>
<dbReference type="PANTHER" id="PTHR31668">
    <property type="entry name" value="GLUCOSE TRANSPORT TRANSCRIPTION REGULATOR RGT1-RELATED-RELATED"/>
    <property type="match status" value="1"/>
</dbReference>
<accession>A0A3D8R4D7</accession>
<dbReference type="GO" id="GO:0008270">
    <property type="term" value="F:zinc ion binding"/>
    <property type="evidence" value="ECO:0007669"/>
    <property type="project" value="InterPro"/>
</dbReference>
<dbReference type="SMART" id="SM00066">
    <property type="entry name" value="GAL4"/>
    <property type="match status" value="1"/>
</dbReference>
<dbReference type="Pfam" id="PF00172">
    <property type="entry name" value="Zn_clus"/>
    <property type="match status" value="1"/>
</dbReference>
<proteinExistence type="predicted"/>
<protein>
    <recommendedName>
        <fullName evidence="7">Zn(2)-C6 fungal-type domain-containing protein</fullName>
    </recommendedName>
</protein>
<keyword evidence="5" id="KW-0539">Nucleus</keyword>
<gene>
    <name evidence="8" type="ORF">DSM5745_08683</name>
</gene>
<evidence type="ECO:0000313" key="8">
    <source>
        <dbReference type="EMBL" id="RDW68923.1"/>
    </source>
</evidence>
<reference evidence="8 9" key="1">
    <citation type="journal article" date="2018" name="IMA Fungus">
        <title>IMA Genome-F 9: Draft genome sequence of Annulohypoxylon stygium, Aspergillus mulundensis, Berkeleyomyces basicola (syn. Thielaviopsis basicola), Ceratocystis smalleyi, two Cercospora beticola strains, Coleophoma cylindrospora, Fusarium fracticaudum, Phialophora cf. hyalina, and Morchella septimelata.</title>
        <authorList>
            <person name="Wingfield B.D."/>
            <person name="Bills G.F."/>
            <person name="Dong Y."/>
            <person name="Huang W."/>
            <person name="Nel W.J."/>
            <person name="Swalarsk-Parry B.S."/>
            <person name="Vaghefi N."/>
            <person name="Wilken P.M."/>
            <person name="An Z."/>
            <person name="de Beer Z.W."/>
            <person name="De Vos L."/>
            <person name="Chen L."/>
            <person name="Duong T.A."/>
            <person name="Gao Y."/>
            <person name="Hammerbacher A."/>
            <person name="Kikkert J.R."/>
            <person name="Li Y."/>
            <person name="Li H."/>
            <person name="Li K."/>
            <person name="Li Q."/>
            <person name="Liu X."/>
            <person name="Ma X."/>
            <person name="Naidoo K."/>
            <person name="Pethybridge S.J."/>
            <person name="Sun J."/>
            <person name="Steenkamp E.T."/>
            <person name="van der Nest M.A."/>
            <person name="van Wyk S."/>
            <person name="Wingfield M.J."/>
            <person name="Xiong C."/>
            <person name="Yue Q."/>
            <person name="Zhang X."/>
        </authorList>
    </citation>
    <scope>NUCLEOTIDE SEQUENCE [LARGE SCALE GENOMIC DNA]</scope>
    <source>
        <strain evidence="8 9">DSM 5745</strain>
    </source>
</reference>
<feature type="region of interest" description="Disordered" evidence="6">
    <location>
        <begin position="79"/>
        <end position="101"/>
    </location>
</feature>
<dbReference type="PANTHER" id="PTHR31668:SF26">
    <property type="entry name" value="GLUCOSE TRANSPORT TRANSCRIPTION REGULATOR RGT1-RELATED"/>
    <property type="match status" value="1"/>
</dbReference>
<feature type="domain" description="Zn(2)-C6 fungal-type" evidence="7">
    <location>
        <begin position="43"/>
        <end position="77"/>
    </location>
</feature>
<feature type="region of interest" description="Disordered" evidence="6">
    <location>
        <begin position="153"/>
        <end position="181"/>
    </location>
</feature>
<dbReference type="RefSeq" id="XP_026600712.1">
    <property type="nucleotide sequence ID" value="XM_026750699.1"/>
</dbReference>
<dbReference type="GeneID" id="38119053"/>
<feature type="compositionally biased region" description="Basic and acidic residues" evidence="6">
    <location>
        <begin position="158"/>
        <end position="169"/>
    </location>
</feature>
<dbReference type="AlphaFoldDB" id="A0A3D8R4D7"/>
<dbReference type="OrthoDB" id="4222821at2759"/>
<organism evidence="8 9">
    <name type="scientific">Aspergillus mulundensis</name>
    <dbReference type="NCBI Taxonomy" id="1810919"/>
    <lineage>
        <taxon>Eukaryota</taxon>
        <taxon>Fungi</taxon>
        <taxon>Dikarya</taxon>
        <taxon>Ascomycota</taxon>
        <taxon>Pezizomycotina</taxon>
        <taxon>Eurotiomycetes</taxon>
        <taxon>Eurotiomycetidae</taxon>
        <taxon>Eurotiales</taxon>
        <taxon>Aspergillaceae</taxon>
        <taxon>Aspergillus</taxon>
        <taxon>Aspergillus subgen. Nidulantes</taxon>
    </lineage>
</organism>
<feature type="region of interest" description="Disordered" evidence="6">
    <location>
        <begin position="219"/>
        <end position="253"/>
    </location>
</feature>
<keyword evidence="1" id="KW-0479">Metal-binding</keyword>
<dbReference type="PROSITE" id="PS50048">
    <property type="entry name" value="ZN2_CY6_FUNGAL_2"/>
    <property type="match status" value="1"/>
</dbReference>
<dbReference type="Gene3D" id="4.10.240.10">
    <property type="entry name" value="Zn(2)-C6 fungal-type DNA-binding domain"/>
    <property type="match status" value="1"/>
</dbReference>
<comment type="caution">
    <text evidence="8">The sequence shown here is derived from an EMBL/GenBank/DDBJ whole genome shotgun (WGS) entry which is preliminary data.</text>
</comment>
<evidence type="ECO:0000256" key="2">
    <source>
        <dbReference type="ARBA" id="ARBA00023015"/>
    </source>
</evidence>
<dbReference type="InterPro" id="IPR036864">
    <property type="entry name" value="Zn2-C6_fun-type_DNA-bd_sf"/>
</dbReference>
<evidence type="ECO:0000256" key="3">
    <source>
        <dbReference type="ARBA" id="ARBA00023125"/>
    </source>
</evidence>
<keyword evidence="9" id="KW-1185">Reference proteome</keyword>